<feature type="compositionally biased region" description="Basic and acidic residues" evidence="7">
    <location>
        <begin position="426"/>
        <end position="441"/>
    </location>
</feature>
<dbReference type="PANTHER" id="PTHR46469">
    <property type="entry name" value="TRANSCRIPTION INITIATION FACTOR TFIID SUBUNIT 8"/>
    <property type="match status" value="1"/>
</dbReference>
<comment type="similarity">
    <text evidence="2">Belongs to the TAF8 family.</text>
</comment>
<evidence type="ECO:0000256" key="5">
    <source>
        <dbReference type="ARBA" id="ARBA00023163"/>
    </source>
</evidence>
<dbReference type="AlphaFoldDB" id="A0A484BY70"/>
<organism evidence="10 11">
    <name type="scientific">Drosophila navojoa</name>
    <name type="common">Fruit fly</name>
    <dbReference type="NCBI Taxonomy" id="7232"/>
    <lineage>
        <taxon>Eukaryota</taxon>
        <taxon>Metazoa</taxon>
        <taxon>Ecdysozoa</taxon>
        <taxon>Arthropoda</taxon>
        <taxon>Hexapoda</taxon>
        <taxon>Insecta</taxon>
        <taxon>Pterygota</taxon>
        <taxon>Neoptera</taxon>
        <taxon>Endopterygota</taxon>
        <taxon>Diptera</taxon>
        <taxon>Brachycera</taxon>
        <taxon>Muscomorpha</taxon>
        <taxon>Ephydroidea</taxon>
        <taxon>Drosophilidae</taxon>
        <taxon>Drosophila</taxon>
    </lineage>
</organism>
<dbReference type="Proteomes" id="UP000295192">
    <property type="component" value="Unassembled WGS sequence"/>
</dbReference>
<accession>A0A484BY70</accession>
<dbReference type="PANTHER" id="PTHR46469:SF1">
    <property type="entry name" value="TRANSCRIPTION INITIATION FACTOR TFIID SUBUNIT 8"/>
    <property type="match status" value="1"/>
</dbReference>
<evidence type="ECO:0000313" key="11">
    <source>
        <dbReference type="Proteomes" id="UP000295192"/>
    </source>
</evidence>
<keyword evidence="6" id="KW-0539">Nucleus</keyword>
<dbReference type="GO" id="GO:0005669">
    <property type="term" value="C:transcription factor TFIID complex"/>
    <property type="evidence" value="ECO:0007669"/>
    <property type="project" value="InterPro"/>
</dbReference>
<keyword evidence="4" id="KW-0805">Transcription regulation</keyword>
<dbReference type="InterPro" id="IPR037818">
    <property type="entry name" value="TAF8"/>
</dbReference>
<evidence type="ECO:0000256" key="1">
    <source>
        <dbReference type="ARBA" id="ARBA00004123"/>
    </source>
</evidence>
<dbReference type="GO" id="GO:0006367">
    <property type="term" value="P:transcription initiation at RNA polymerase II promoter"/>
    <property type="evidence" value="ECO:0007669"/>
    <property type="project" value="TreeGrafter"/>
</dbReference>
<feature type="compositionally biased region" description="Acidic residues" evidence="7">
    <location>
        <begin position="405"/>
        <end position="420"/>
    </location>
</feature>
<dbReference type="OMA" id="RCHELKY"/>
<keyword evidence="11" id="KW-1185">Reference proteome</keyword>
<dbReference type="Pfam" id="PF07524">
    <property type="entry name" value="Bromo_TP"/>
    <property type="match status" value="1"/>
</dbReference>
<feature type="region of interest" description="Disordered" evidence="7">
    <location>
        <begin position="240"/>
        <end position="489"/>
    </location>
</feature>
<evidence type="ECO:0000259" key="8">
    <source>
        <dbReference type="Pfam" id="PF07524"/>
    </source>
</evidence>
<evidence type="ECO:0000256" key="2">
    <source>
        <dbReference type="ARBA" id="ARBA00008767"/>
    </source>
</evidence>
<evidence type="ECO:0000259" key="9">
    <source>
        <dbReference type="Pfam" id="PF10406"/>
    </source>
</evidence>
<feature type="compositionally biased region" description="Acidic residues" evidence="7">
    <location>
        <begin position="380"/>
        <end position="396"/>
    </location>
</feature>
<dbReference type="InterPro" id="IPR009072">
    <property type="entry name" value="Histone-fold"/>
</dbReference>
<protein>
    <recommendedName>
        <fullName evidence="3">Transcription initiation factor TFIID subunit 8</fullName>
    </recommendedName>
</protein>
<proteinExistence type="inferred from homology"/>
<feature type="domain" description="Transcription factor TFIID subunit 8 C-terminal" evidence="9">
    <location>
        <begin position="123"/>
        <end position="171"/>
    </location>
</feature>
<gene>
    <name evidence="10" type="ORF">AWZ03_000874</name>
</gene>
<sequence length="559" mass="63860">MHPYEEVLRRIVEQMLMHKECEAENQLVIDNLVILMRYRLRDIARTTSNAASHAGRCTACYFDVERTFRMLGIGVSGLREIRYADPKTQPPGVTLPPTEIRDEDYHQCSQLDFQQRGTRSGRHIPKHLPSFPGLHTYKNTMMSVVTDRSYAPERERSAQLQRNGQRALNSFLQRTMPTVSLFSGRHPKKKYPEYSLLNIEPPMTPAYLAALMPESEVYDTDIYKGNTEINVMDYLSRNARKPSGVQSEYSDDEEIDRETETESREARASEEKDKENEGETNETKASKECKEEDNGENEIKNANREGTGSESSEGNEIKSCGSSKVENSEDYETEDGEENQTYSQSEDEYSVGSECEYDEETNEEDGSGYSDEIEKNGSEYSDEVESESSGGDEIEPSEQSKDENETNEENGSEYSDEIESESSGGDEIKKEIENKISEQNEIKTCNQNKVENNEENVSKDCEENGTSEEKQNNSECSAEHKKEGSKEYDGFEKNANYDTVDSAKEGYMNNIESINDDAIEKENMEDINETMTQNDNENVNLYEENPDVDWEMLDLYRDE</sequence>
<dbReference type="STRING" id="7232.A0A484BY70"/>
<evidence type="ECO:0000256" key="4">
    <source>
        <dbReference type="ARBA" id="ARBA00023015"/>
    </source>
</evidence>
<dbReference type="Gene3D" id="1.10.20.10">
    <property type="entry name" value="Histone, subunit A"/>
    <property type="match status" value="1"/>
</dbReference>
<dbReference type="Pfam" id="PF10406">
    <property type="entry name" value="TAF8_C"/>
    <property type="match status" value="1"/>
</dbReference>
<dbReference type="InterPro" id="IPR006565">
    <property type="entry name" value="BTP"/>
</dbReference>
<reference evidence="10 11" key="1">
    <citation type="journal article" date="2019" name="J. Hered.">
        <title>An Improved Genome Assembly for Drosophila navojoa, the Basal Species in the mojavensis Cluster.</title>
        <authorList>
            <person name="Vanderlinde T."/>
            <person name="Dupim E.G."/>
            <person name="Nazario-Yepiz N.O."/>
            <person name="Carvalho A.B."/>
        </authorList>
    </citation>
    <scope>NUCLEOTIDE SEQUENCE [LARGE SCALE GENOMIC DNA]</scope>
    <source>
        <strain evidence="10">Navoj_Jal97</strain>
        <tissue evidence="10">Whole organism</tissue>
    </source>
</reference>
<evidence type="ECO:0000256" key="7">
    <source>
        <dbReference type="SAM" id="MobiDB-lite"/>
    </source>
</evidence>
<dbReference type="InterPro" id="IPR019473">
    <property type="entry name" value="TFIID_su8_C"/>
</dbReference>
<dbReference type="GO" id="GO:0046982">
    <property type="term" value="F:protein heterodimerization activity"/>
    <property type="evidence" value="ECO:0007669"/>
    <property type="project" value="InterPro"/>
</dbReference>
<evidence type="ECO:0000256" key="3">
    <source>
        <dbReference type="ARBA" id="ARBA00017307"/>
    </source>
</evidence>
<evidence type="ECO:0000313" key="10">
    <source>
        <dbReference type="EMBL" id="TDG52641.1"/>
    </source>
</evidence>
<comment type="subcellular location">
    <subcellularLocation>
        <location evidence="1">Nucleus</location>
    </subcellularLocation>
</comment>
<feature type="compositionally biased region" description="Basic and acidic residues" evidence="7">
    <location>
        <begin position="258"/>
        <end position="303"/>
    </location>
</feature>
<name>A0A484BY70_DRONA</name>
<keyword evidence="5" id="KW-0804">Transcription</keyword>
<dbReference type="CDD" id="cd00076">
    <property type="entry name" value="HFD_SF"/>
    <property type="match status" value="1"/>
</dbReference>
<feature type="compositionally biased region" description="Low complexity" evidence="7">
    <location>
        <begin position="305"/>
        <end position="314"/>
    </location>
</feature>
<dbReference type="EMBL" id="LSRL02000003">
    <property type="protein sequence ID" value="TDG52641.1"/>
    <property type="molecule type" value="Genomic_DNA"/>
</dbReference>
<dbReference type="CDD" id="cd08049">
    <property type="entry name" value="TAF8"/>
    <property type="match status" value="1"/>
</dbReference>
<feature type="compositionally biased region" description="Acidic residues" evidence="7">
    <location>
        <begin position="345"/>
        <end position="366"/>
    </location>
</feature>
<feature type="compositionally biased region" description="Basic and acidic residues" evidence="7">
    <location>
        <begin position="456"/>
        <end position="489"/>
    </location>
</feature>
<evidence type="ECO:0000256" key="6">
    <source>
        <dbReference type="ARBA" id="ARBA00023242"/>
    </source>
</evidence>
<feature type="compositionally biased region" description="Acidic residues" evidence="7">
    <location>
        <begin position="328"/>
        <end position="338"/>
    </location>
</feature>
<comment type="caution">
    <text evidence="10">The sequence shown here is derived from an EMBL/GenBank/DDBJ whole genome shotgun (WGS) entry which is preliminary data.</text>
</comment>
<feature type="domain" description="Bromodomain associated" evidence="8">
    <location>
        <begin position="4"/>
        <end position="75"/>
    </location>
</feature>